<name>A0A9W6U2F5_9STRA</name>
<organism evidence="2 3">
    <name type="scientific">Phytophthora fragariaefolia</name>
    <dbReference type="NCBI Taxonomy" id="1490495"/>
    <lineage>
        <taxon>Eukaryota</taxon>
        <taxon>Sar</taxon>
        <taxon>Stramenopiles</taxon>
        <taxon>Oomycota</taxon>
        <taxon>Peronosporomycetes</taxon>
        <taxon>Peronosporales</taxon>
        <taxon>Peronosporaceae</taxon>
        <taxon>Phytophthora</taxon>
    </lineage>
</organism>
<protein>
    <submittedName>
        <fullName evidence="2">Unnamed protein product</fullName>
    </submittedName>
</protein>
<feature type="region of interest" description="Disordered" evidence="1">
    <location>
        <begin position="168"/>
        <end position="191"/>
    </location>
</feature>
<sequence length="191" mass="20071">MAQYKTYRFTSSLTGAGVEPGTNRVLLDPSVWSELIQTADANTQCTYRQLQKTGFAHADVCALLAGDAVVTGEEDGSIGDFDAGVLHQVTEPAATPAMPAAASCIIASSTTDRELPASHQQRTNKLKRLRDGRSKASAAASASAGANDRALEAFIAVCKASEEVFKKRSKPIDAHDGAENAAFLKSGEESP</sequence>
<dbReference type="OrthoDB" id="127406at2759"/>
<dbReference type="EMBL" id="BSXT01000335">
    <property type="protein sequence ID" value="GMF24658.1"/>
    <property type="molecule type" value="Genomic_DNA"/>
</dbReference>
<reference evidence="2" key="1">
    <citation type="submission" date="2023-04" db="EMBL/GenBank/DDBJ databases">
        <title>Phytophthora fragariaefolia NBRC 109709.</title>
        <authorList>
            <person name="Ichikawa N."/>
            <person name="Sato H."/>
            <person name="Tonouchi N."/>
        </authorList>
    </citation>
    <scope>NUCLEOTIDE SEQUENCE</scope>
    <source>
        <strain evidence="2">NBRC 109709</strain>
    </source>
</reference>
<evidence type="ECO:0000313" key="3">
    <source>
        <dbReference type="Proteomes" id="UP001165121"/>
    </source>
</evidence>
<evidence type="ECO:0000256" key="1">
    <source>
        <dbReference type="SAM" id="MobiDB-lite"/>
    </source>
</evidence>
<accession>A0A9W6U2F5</accession>
<feature type="compositionally biased region" description="Basic and acidic residues" evidence="1">
    <location>
        <begin position="168"/>
        <end position="178"/>
    </location>
</feature>
<gene>
    <name evidence="2" type="ORF">Pfra01_000419600</name>
</gene>
<proteinExistence type="predicted"/>
<keyword evidence="3" id="KW-1185">Reference proteome</keyword>
<evidence type="ECO:0000313" key="2">
    <source>
        <dbReference type="EMBL" id="GMF24658.1"/>
    </source>
</evidence>
<feature type="region of interest" description="Disordered" evidence="1">
    <location>
        <begin position="112"/>
        <end position="142"/>
    </location>
</feature>
<comment type="caution">
    <text evidence="2">The sequence shown here is derived from an EMBL/GenBank/DDBJ whole genome shotgun (WGS) entry which is preliminary data.</text>
</comment>
<dbReference type="AlphaFoldDB" id="A0A9W6U2F5"/>
<dbReference type="Proteomes" id="UP001165121">
    <property type="component" value="Unassembled WGS sequence"/>
</dbReference>